<keyword evidence="1" id="KW-0802">TPR repeat</keyword>
<sequence>MRQIIYLFKGVSLLLLFLLLGGKTMAQKPVPREIISRVNAGIQTGDKHLLANNTDSARYYFLQAEKLSRQYNYQRGIADFISYYISVLNREGKYDEALKLTLESVKICRNLKNGKLLAIAYNNVGEEYNYLGNLKAAATHYLKALKVSQSISNVPFQQLLNNNLASVFLKLNDKDKGYFYAYQSYQLAVQR</sequence>
<accession>A0A6J4JQU8</accession>
<dbReference type="EMBL" id="CADCTJ010001120">
    <property type="protein sequence ID" value="CAA9284853.1"/>
    <property type="molecule type" value="Genomic_DNA"/>
</dbReference>
<dbReference type="PROSITE" id="PS50005">
    <property type="entry name" value="TPR"/>
    <property type="match status" value="1"/>
</dbReference>
<proteinExistence type="predicted"/>
<dbReference type="SMART" id="SM00028">
    <property type="entry name" value="TPR"/>
    <property type="match status" value="2"/>
</dbReference>
<protein>
    <submittedName>
        <fullName evidence="2">Uncharacterized protein</fullName>
    </submittedName>
</protein>
<evidence type="ECO:0000313" key="2">
    <source>
        <dbReference type="EMBL" id="CAA9284853.1"/>
    </source>
</evidence>
<organism evidence="2">
    <name type="scientific">uncultured Adhaeribacter sp</name>
    <dbReference type="NCBI Taxonomy" id="448109"/>
    <lineage>
        <taxon>Bacteria</taxon>
        <taxon>Pseudomonadati</taxon>
        <taxon>Bacteroidota</taxon>
        <taxon>Cytophagia</taxon>
        <taxon>Cytophagales</taxon>
        <taxon>Hymenobacteraceae</taxon>
        <taxon>Adhaeribacter</taxon>
        <taxon>environmental samples</taxon>
    </lineage>
</organism>
<dbReference type="Pfam" id="PF13424">
    <property type="entry name" value="TPR_12"/>
    <property type="match status" value="1"/>
</dbReference>
<dbReference type="SUPFAM" id="SSF48452">
    <property type="entry name" value="TPR-like"/>
    <property type="match status" value="1"/>
</dbReference>
<dbReference type="Gene3D" id="1.25.40.10">
    <property type="entry name" value="Tetratricopeptide repeat domain"/>
    <property type="match status" value="1"/>
</dbReference>
<dbReference type="InterPro" id="IPR019734">
    <property type="entry name" value="TPR_rpt"/>
</dbReference>
<evidence type="ECO:0000256" key="1">
    <source>
        <dbReference type="PROSITE-ProRule" id="PRU00339"/>
    </source>
</evidence>
<dbReference type="InterPro" id="IPR011990">
    <property type="entry name" value="TPR-like_helical_dom_sf"/>
</dbReference>
<feature type="repeat" description="TPR" evidence="1">
    <location>
        <begin position="118"/>
        <end position="151"/>
    </location>
</feature>
<dbReference type="AlphaFoldDB" id="A0A6J4JQU8"/>
<gene>
    <name evidence="2" type="ORF">AVDCRST_MAG95-3563</name>
</gene>
<reference evidence="2" key="1">
    <citation type="submission" date="2020-02" db="EMBL/GenBank/DDBJ databases">
        <authorList>
            <person name="Meier V. D."/>
        </authorList>
    </citation>
    <scope>NUCLEOTIDE SEQUENCE</scope>
    <source>
        <strain evidence="2">AVDCRST_MAG95</strain>
    </source>
</reference>
<name>A0A6J4JQU8_9BACT</name>